<dbReference type="Pfam" id="PF13620">
    <property type="entry name" value="CarboxypepD_reg"/>
    <property type="match status" value="1"/>
</dbReference>
<keyword evidence="2" id="KW-0472">Membrane</keyword>
<evidence type="ECO:0000256" key="1">
    <source>
        <dbReference type="ARBA" id="ARBA00004442"/>
    </source>
</evidence>
<dbReference type="EMBL" id="BMLI01000002">
    <property type="protein sequence ID" value="GGN06628.1"/>
    <property type="molecule type" value="Genomic_DNA"/>
</dbReference>
<sequence length="815" mass="91663">MNLFDRFLSTENKKTAFLVIVVNFLCYAISFGQASVKGIVRDSKDSIIVGASVLIMKSIDSTLVKGAVTSQSGLFVFDNILPGGYFIQIQMVGFKRKYLSEFDIRSLSDAKDFGFLTLEEEVNTLTEVSVKKEKVFVEQLGDRLLINLDGKSTSKGGTVLDLLQVMPGVSTSKQNNAIFLNGKEGVLIMINGRPTRLPMTAIFEMLNGMSPDQVDKIELISIPPVKYAAEGSAGIINIMTKGYKNEGKSVSINLSTGYGAGFKGAGGVAGNAKIGRVDLFGEYSYSYNDTYQYFTNRRVVKVADIETGIFNQSRREPSISNQNFRGGMDYAMSSKITLGGVMSGYRNKWKMGAENETDVVSSIADSSRHIRTLTQETNLWGHLMGSVYGDYKINDQEKLSISSDYLYYKNDNPTDYNILHAWKPDGDIFLDQKLNVKKNTPINMWVWQIDYAKNIGKKMRMEIGVNSASARLSNDVNVQDNNKGSWEANSALSEKYSLNEHIQAIYGSLNVNIKGGKIVAGIRYEHTDTELSTASKTGMVDRNFGNFFPNFSISKEINSDNILQFSYGRRIARPSYTDLAPFIIYFDPYTLSTGNIRLKSAITDAVNVDYSYKQNLFSFRYSYDNNAISRFQPQNIENTNQQLNASINLKYKRIYSLSASVPVSVTNFWEIQNSLVGSYQEIETSHLKRPVLLRQYSFRYSLNNSIKLSKGFSVEISGFYQSPFILGVSRQKSLSTINLGFSKIIGKGSLGFSYSDPFRKNYDREFVFMPEHNLDIDISYKYEFRVVKLTYSYVFGKSNRSNRGSSSENMRKRLE</sequence>
<dbReference type="PANTHER" id="PTHR40980">
    <property type="entry name" value="PLUG DOMAIN-CONTAINING PROTEIN"/>
    <property type="match status" value="1"/>
</dbReference>
<evidence type="ECO:0000313" key="5">
    <source>
        <dbReference type="EMBL" id="GGN06628.1"/>
    </source>
</evidence>
<feature type="domain" description="Outer membrane protein beta-barrel" evidence="4">
    <location>
        <begin position="395"/>
        <end position="793"/>
    </location>
</feature>
<reference evidence="6" key="1">
    <citation type="journal article" date="2019" name="Int. J. Syst. Evol. Microbiol.">
        <title>The Global Catalogue of Microorganisms (GCM) 10K type strain sequencing project: providing services to taxonomists for standard genome sequencing and annotation.</title>
        <authorList>
            <consortium name="The Broad Institute Genomics Platform"/>
            <consortium name="The Broad Institute Genome Sequencing Center for Infectious Disease"/>
            <person name="Wu L."/>
            <person name="Ma J."/>
        </authorList>
    </citation>
    <scope>NUCLEOTIDE SEQUENCE [LARGE SCALE GENOMIC DNA]</scope>
    <source>
        <strain evidence="6">CGMCC 1.6375</strain>
    </source>
</reference>
<accession>A0ABQ2IF47</accession>
<dbReference type="SUPFAM" id="SSF49452">
    <property type="entry name" value="Starch-binding domain-like"/>
    <property type="match status" value="1"/>
</dbReference>
<evidence type="ECO:0000256" key="2">
    <source>
        <dbReference type="ARBA" id="ARBA00023136"/>
    </source>
</evidence>
<dbReference type="InterPro" id="IPR013784">
    <property type="entry name" value="Carb-bd-like_fold"/>
</dbReference>
<evidence type="ECO:0000259" key="4">
    <source>
        <dbReference type="Pfam" id="PF14905"/>
    </source>
</evidence>
<organism evidence="5 6">
    <name type="scientific">Dyadobacter beijingensis</name>
    <dbReference type="NCBI Taxonomy" id="365489"/>
    <lineage>
        <taxon>Bacteria</taxon>
        <taxon>Pseudomonadati</taxon>
        <taxon>Bacteroidota</taxon>
        <taxon>Cytophagia</taxon>
        <taxon>Cytophagales</taxon>
        <taxon>Spirosomataceae</taxon>
        <taxon>Dyadobacter</taxon>
    </lineage>
</organism>
<evidence type="ECO:0000256" key="3">
    <source>
        <dbReference type="ARBA" id="ARBA00023237"/>
    </source>
</evidence>
<dbReference type="Gene3D" id="2.40.170.20">
    <property type="entry name" value="TonB-dependent receptor, beta-barrel domain"/>
    <property type="match status" value="1"/>
</dbReference>
<dbReference type="Gene3D" id="2.170.130.10">
    <property type="entry name" value="TonB-dependent receptor, plug domain"/>
    <property type="match status" value="1"/>
</dbReference>
<dbReference type="InterPro" id="IPR041700">
    <property type="entry name" value="OMP_b-brl_3"/>
</dbReference>
<evidence type="ECO:0000313" key="6">
    <source>
        <dbReference type="Proteomes" id="UP000632339"/>
    </source>
</evidence>
<protein>
    <recommendedName>
        <fullName evidence="4">Outer membrane protein beta-barrel domain-containing protein</fullName>
    </recommendedName>
</protein>
<keyword evidence="3" id="KW-0998">Cell outer membrane</keyword>
<proteinExistence type="predicted"/>
<dbReference type="SUPFAM" id="SSF56935">
    <property type="entry name" value="Porins"/>
    <property type="match status" value="1"/>
</dbReference>
<dbReference type="RefSeq" id="WP_019945721.1">
    <property type="nucleotide sequence ID" value="NZ_BMLI01000002.1"/>
</dbReference>
<dbReference type="Proteomes" id="UP000632339">
    <property type="component" value="Unassembled WGS sequence"/>
</dbReference>
<gene>
    <name evidence="5" type="ORF">GCM10010967_47360</name>
</gene>
<dbReference type="PANTHER" id="PTHR40980:SF4">
    <property type="entry name" value="TONB-DEPENDENT RECEPTOR-LIKE BETA-BARREL DOMAIN-CONTAINING PROTEIN"/>
    <property type="match status" value="1"/>
</dbReference>
<keyword evidence="6" id="KW-1185">Reference proteome</keyword>
<dbReference type="Pfam" id="PF14905">
    <property type="entry name" value="OMP_b-brl_3"/>
    <property type="match status" value="1"/>
</dbReference>
<comment type="subcellular location">
    <subcellularLocation>
        <location evidence="1">Cell outer membrane</location>
    </subcellularLocation>
</comment>
<dbReference type="InterPro" id="IPR037066">
    <property type="entry name" value="Plug_dom_sf"/>
</dbReference>
<comment type="caution">
    <text evidence="5">The sequence shown here is derived from an EMBL/GenBank/DDBJ whole genome shotgun (WGS) entry which is preliminary data.</text>
</comment>
<dbReference type="InterPro" id="IPR036942">
    <property type="entry name" value="Beta-barrel_TonB_sf"/>
</dbReference>
<name>A0ABQ2IF47_9BACT</name>